<dbReference type="InterPro" id="IPR036179">
    <property type="entry name" value="Ig-like_dom_sf"/>
</dbReference>
<dbReference type="SUPFAM" id="SSF48726">
    <property type="entry name" value="Immunoglobulin"/>
    <property type="match status" value="1"/>
</dbReference>
<dbReference type="InterPro" id="IPR013783">
    <property type="entry name" value="Ig-like_fold"/>
</dbReference>
<keyword evidence="2" id="KW-0812">Transmembrane</keyword>
<evidence type="ECO:0000313" key="4">
    <source>
        <dbReference type="EnsemblMetazoa" id="CLYHEMP000732.1"/>
    </source>
</evidence>
<evidence type="ECO:0000256" key="3">
    <source>
        <dbReference type="SAM" id="SignalP"/>
    </source>
</evidence>
<reference evidence="4" key="1">
    <citation type="submission" date="2021-01" db="UniProtKB">
        <authorList>
            <consortium name="EnsemblMetazoa"/>
        </authorList>
    </citation>
    <scope>IDENTIFICATION</scope>
</reference>
<feature type="region of interest" description="Disordered" evidence="1">
    <location>
        <begin position="423"/>
        <end position="467"/>
    </location>
</feature>
<protein>
    <submittedName>
        <fullName evidence="4">Uncharacterized protein</fullName>
    </submittedName>
</protein>
<feature type="signal peptide" evidence="3">
    <location>
        <begin position="1"/>
        <end position="20"/>
    </location>
</feature>
<dbReference type="OrthoDB" id="9355041at2759"/>
<dbReference type="AlphaFoldDB" id="A0A7M5V1A9"/>
<dbReference type="Gene3D" id="2.60.40.10">
    <property type="entry name" value="Immunoglobulins"/>
    <property type="match status" value="1"/>
</dbReference>
<feature type="chain" id="PRO_5029901616" evidence="3">
    <location>
        <begin position="21"/>
        <end position="467"/>
    </location>
</feature>
<feature type="compositionally biased region" description="Polar residues" evidence="1">
    <location>
        <begin position="443"/>
        <end position="453"/>
    </location>
</feature>
<dbReference type="Proteomes" id="UP000594262">
    <property type="component" value="Unplaced"/>
</dbReference>
<evidence type="ECO:0000313" key="5">
    <source>
        <dbReference type="Proteomes" id="UP000594262"/>
    </source>
</evidence>
<accession>A0A7M5V1A9</accession>
<name>A0A7M5V1A9_9CNID</name>
<proteinExistence type="predicted"/>
<evidence type="ECO:0000256" key="2">
    <source>
        <dbReference type="SAM" id="Phobius"/>
    </source>
</evidence>
<keyword evidence="3" id="KW-0732">Signal</keyword>
<dbReference type="Pfam" id="PF13895">
    <property type="entry name" value="Ig_2"/>
    <property type="match status" value="1"/>
</dbReference>
<dbReference type="GeneID" id="136800319"/>
<dbReference type="EnsemblMetazoa" id="CLYHEMT000732.1">
    <property type="protein sequence ID" value="CLYHEMP000732.1"/>
    <property type="gene ID" value="CLYHEMG000732"/>
</dbReference>
<sequence>MVQMKCVIFFILLGVNYVHSIEWTEPRDRTVYGVNGQPLTLKWELEPASYQKFWAAEWQIAETVDSTTARTIVLVDNDLGIITDQLYTTSSNFGEITIKALDSGFMNFIIATAKDEPLNVAKDVVTIKYIGEVATFKETNMETEYSINENTEAARTFNTSIVVQGDPLPSVFWTWNDKDAKDHGFTIVQTISQEGGTFFVNSTITKSLTPDDNGVLKVVIKHGQLGDDGPSQTKESILDLQYSPKDITFNHNITGGTMYDNGYVNLTCKADSNPPATYVIEENEQVISRGDEHSIVRHIGNFHHKRSISYRCIANNSLGESSASLDIKLRNVTVLSKRIADEDTDWWVYFGTAVAIGLLIFIGFAILLCIHRRRVRSLNLRSDIDKMKMRTEYGDGRNGARSNGANHVYDMNERGLRGTATRTATQLPQIDQSKKRPEIPYPSESTRSASGQINDGFDLSVYDTIGK</sequence>
<keyword evidence="2" id="KW-1133">Transmembrane helix</keyword>
<feature type="transmembrane region" description="Helical" evidence="2">
    <location>
        <begin position="346"/>
        <end position="370"/>
    </location>
</feature>
<keyword evidence="5" id="KW-1185">Reference proteome</keyword>
<dbReference type="CDD" id="cd00096">
    <property type="entry name" value="Ig"/>
    <property type="match status" value="1"/>
</dbReference>
<evidence type="ECO:0000256" key="1">
    <source>
        <dbReference type="SAM" id="MobiDB-lite"/>
    </source>
</evidence>
<dbReference type="RefSeq" id="XP_066913053.1">
    <property type="nucleotide sequence ID" value="XM_067056952.1"/>
</dbReference>
<organism evidence="4 5">
    <name type="scientific">Clytia hemisphaerica</name>
    <dbReference type="NCBI Taxonomy" id="252671"/>
    <lineage>
        <taxon>Eukaryota</taxon>
        <taxon>Metazoa</taxon>
        <taxon>Cnidaria</taxon>
        <taxon>Hydrozoa</taxon>
        <taxon>Hydroidolina</taxon>
        <taxon>Leptothecata</taxon>
        <taxon>Obeliida</taxon>
        <taxon>Clytiidae</taxon>
        <taxon>Clytia</taxon>
    </lineage>
</organism>
<keyword evidence="2" id="KW-0472">Membrane</keyword>